<dbReference type="AlphaFoldDB" id="A0A9N9HM20"/>
<reference evidence="1" key="1">
    <citation type="submission" date="2021-06" db="EMBL/GenBank/DDBJ databases">
        <authorList>
            <person name="Kallberg Y."/>
            <person name="Tangrot J."/>
            <person name="Rosling A."/>
        </authorList>
    </citation>
    <scope>NUCLEOTIDE SEQUENCE</scope>
    <source>
        <strain evidence="1">MT106</strain>
    </source>
</reference>
<proteinExistence type="predicted"/>
<sequence length="210" mass="24406">SHETFHELLETATGASHDKDQNQILWKKFMDFLKAQLAKARKENSIAAALAFQSLHERIISSKVKLRYLKRNFVRRNLLTEKAFLKSEKASIRLLSPLSARAKDLLPNVIRKHEEAKVCNANTGCLICAVYQNRISKETLNSMFESVLLMFQECFKVKREEVEKLKQENMMIAGYLCIRHYKVFTHIQNIAKILLNIQEFEDREVHIVAS</sequence>
<keyword evidence="2" id="KW-1185">Reference proteome</keyword>
<name>A0A9N9HM20_9GLOM</name>
<gene>
    <name evidence="1" type="ORF">AGERDE_LOCUS13078</name>
</gene>
<dbReference type="Proteomes" id="UP000789831">
    <property type="component" value="Unassembled WGS sequence"/>
</dbReference>
<feature type="non-terminal residue" evidence="1">
    <location>
        <position position="1"/>
    </location>
</feature>
<feature type="non-terminal residue" evidence="1">
    <location>
        <position position="210"/>
    </location>
</feature>
<evidence type="ECO:0000313" key="1">
    <source>
        <dbReference type="EMBL" id="CAG8690384.1"/>
    </source>
</evidence>
<comment type="caution">
    <text evidence="1">The sequence shown here is derived from an EMBL/GenBank/DDBJ whole genome shotgun (WGS) entry which is preliminary data.</text>
</comment>
<accession>A0A9N9HM20</accession>
<evidence type="ECO:0000313" key="2">
    <source>
        <dbReference type="Proteomes" id="UP000789831"/>
    </source>
</evidence>
<organism evidence="1 2">
    <name type="scientific">Ambispora gerdemannii</name>
    <dbReference type="NCBI Taxonomy" id="144530"/>
    <lineage>
        <taxon>Eukaryota</taxon>
        <taxon>Fungi</taxon>
        <taxon>Fungi incertae sedis</taxon>
        <taxon>Mucoromycota</taxon>
        <taxon>Glomeromycotina</taxon>
        <taxon>Glomeromycetes</taxon>
        <taxon>Archaeosporales</taxon>
        <taxon>Ambisporaceae</taxon>
        <taxon>Ambispora</taxon>
    </lineage>
</organism>
<dbReference type="EMBL" id="CAJVPL010014186">
    <property type="protein sequence ID" value="CAG8690384.1"/>
    <property type="molecule type" value="Genomic_DNA"/>
</dbReference>
<protein>
    <submittedName>
        <fullName evidence="1">1053_t:CDS:1</fullName>
    </submittedName>
</protein>